<keyword evidence="10" id="KW-0223">Dioxygenase</keyword>
<feature type="domain" description="PHD-type" evidence="19">
    <location>
        <begin position="328"/>
        <end position="378"/>
    </location>
</feature>
<keyword evidence="11" id="KW-0560">Oxidoreductase</keyword>
<dbReference type="CDD" id="cd15610">
    <property type="entry name" value="PHD3_KDM5A_like"/>
    <property type="match status" value="1"/>
</dbReference>
<dbReference type="InterPro" id="IPR019787">
    <property type="entry name" value="Znf_PHD-finger"/>
</dbReference>
<dbReference type="Pfam" id="PF21323">
    <property type="entry name" value="KDM5_C-hel"/>
    <property type="match status" value="1"/>
</dbReference>
<dbReference type="PROSITE" id="PS51184">
    <property type="entry name" value="JMJC"/>
    <property type="match status" value="1"/>
</dbReference>
<dbReference type="CDD" id="cd16864">
    <property type="entry name" value="ARID_JARID"/>
    <property type="match status" value="1"/>
</dbReference>
<dbReference type="EC" id="1.14.11.67" evidence="4"/>
<gene>
    <name evidence="23" type="ORF">APICC_03894</name>
</gene>
<dbReference type="InterPro" id="IPR001606">
    <property type="entry name" value="ARID_dom"/>
</dbReference>
<dbReference type="GO" id="GO:0006355">
    <property type="term" value="P:regulation of DNA-templated transcription"/>
    <property type="evidence" value="ECO:0007669"/>
    <property type="project" value="TreeGrafter"/>
</dbReference>
<dbReference type="EMBL" id="KZ288324">
    <property type="protein sequence ID" value="PBC28080.1"/>
    <property type="molecule type" value="Genomic_DNA"/>
</dbReference>
<dbReference type="Proteomes" id="UP000242457">
    <property type="component" value="Unassembled WGS sequence"/>
</dbReference>
<proteinExistence type="inferred from homology"/>
<dbReference type="GO" id="GO:0003677">
    <property type="term" value="F:DNA binding"/>
    <property type="evidence" value="ECO:0007669"/>
    <property type="project" value="InterPro"/>
</dbReference>
<keyword evidence="12" id="KW-0408">Iron</keyword>
<dbReference type="SUPFAM" id="SSF46774">
    <property type="entry name" value="ARID-like"/>
    <property type="match status" value="1"/>
</dbReference>
<dbReference type="InterPro" id="IPR036431">
    <property type="entry name" value="ARID_dom_sf"/>
</dbReference>
<dbReference type="Pfam" id="PF08429">
    <property type="entry name" value="PLU-1"/>
    <property type="match status" value="1"/>
</dbReference>
<dbReference type="Gene3D" id="1.10.150.60">
    <property type="entry name" value="ARID DNA-binding domain"/>
    <property type="match status" value="1"/>
</dbReference>
<comment type="subcellular location">
    <subcellularLocation>
        <location evidence="2">Nucleus</location>
    </subcellularLocation>
</comment>
<dbReference type="Gene3D" id="3.30.40.10">
    <property type="entry name" value="Zinc/RING finger domain, C3HC4 (zinc finger)"/>
    <property type="match status" value="3"/>
</dbReference>
<dbReference type="SMART" id="SM00249">
    <property type="entry name" value="PHD"/>
    <property type="match status" value="3"/>
</dbReference>
<evidence type="ECO:0000256" key="12">
    <source>
        <dbReference type="ARBA" id="ARBA00023004"/>
    </source>
</evidence>
<dbReference type="InterPro" id="IPR013083">
    <property type="entry name" value="Znf_RING/FYVE/PHD"/>
</dbReference>
<evidence type="ECO:0000259" key="19">
    <source>
        <dbReference type="PROSITE" id="PS50016"/>
    </source>
</evidence>
<keyword evidence="14" id="KW-0804">Transcription</keyword>
<evidence type="ECO:0000313" key="23">
    <source>
        <dbReference type="EMBL" id="PBC28080.1"/>
    </source>
</evidence>
<comment type="catalytic activity">
    <reaction evidence="16">
        <text>N(6),N(6),N(6)-trimethyl-L-lysyl(4)-[histone H3] + 3 2-oxoglutarate + 3 O2 = L-lysyl(4)-[histone H3] + 3 formaldehyde + 3 succinate + 3 CO2</text>
        <dbReference type="Rhea" id="RHEA:60208"/>
        <dbReference type="Rhea" id="RHEA-COMP:15537"/>
        <dbReference type="Rhea" id="RHEA-COMP:15547"/>
        <dbReference type="ChEBI" id="CHEBI:15379"/>
        <dbReference type="ChEBI" id="CHEBI:16526"/>
        <dbReference type="ChEBI" id="CHEBI:16810"/>
        <dbReference type="ChEBI" id="CHEBI:16842"/>
        <dbReference type="ChEBI" id="CHEBI:29969"/>
        <dbReference type="ChEBI" id="CHEBI:30031"/>
        <dbReference type="ChEBI" id="CHEBI:61961"/>
        <dbReference type="EC" id="1.14.11.67"/>
    </reaction>
</comment>
<dbReference type="SUPFAM" id="SSF57903">
    <property type="entry name" value="FYVE/PHD zinc finger"/>
    <property type="match status" value="3"/>
</dbReference>
<dbReference type="InterPro" id="IPR003347">
    <property type="entry name" value="JmjC_dom"/>
</dbReference>
<dbReference type="FunFam" id="3.30.40.10:FF:000023">
    <property type="entry name" value="Lysine (K)-specific demethylase 5A"/>
    <property type="match status" value="1"/>
</dbReference>
<dbReference type="CDD" id="cd15605">
    <property type="entry name" value="PHD1_Lid_like"/>
    <property type="match status" value="1"/>
</dbReference>
<keyword evidence="7 17" id="KW-0863">Zinc-finger</keyword>
<dbReference type="Pfam" id="PF02373">
    <property type="entry name" value="JmjC"/>
    <property type="match status" value="1"/>
</dbReference>
<dbReference type="InterPro" id="IPR047970">
    <property type="entry name" value="KDM5A_PHD2"/>
</dbReference>
<dbReference type="GO" id="GO:0032259">
    <property type="term" value="P:methylation"/>
    <property type="evidence" value="ECO:0007669"/>
    <property type="project" value="UniProtKB-KW"/>
</dbReference>
<evidence type="ECO:0000259" key="21">
    <source>
        <dbReference type="PROSITE" id="PS51183"/>
    </source>
</evidence>
<dbReference type="Gene3D" id="2.60.120.650">
    <property type="entry name" value="Cupin"/>
    <property type="match status" value="2"/>
</dbReference>
<keyword evidence="23" id="KW-0489">Methyltransferase</keyword>
<dbReference type="CDD" id="cd15606">
    <property type="entry name" value="PHD2_KDM5A"/>
    <property type="match status" value="1"/>
</dbReference>
<dbReference type="SMART" id="SM00501">
    <property type="entry name" value="BRIGHT"/>
    <property type="match status" value="1"/>
</dbReference>
<evidence type="ECO:0000256" key="1">
    <source>
        <dbReference type="ARBA" id="ARBA00001954"/>
    </source>
</evidence>
<dbReference type="GO" id="GO:0008168">
    <property type="term" value="F:methyltransferase activity"/>
    <property type="evidence" value="ECO:0007669"/>
    <property type="project" value="UniProtKB-KW"/>
</dbReference>
<evidence type="ECO:0000256" key="8">
    <source>
        <dbReference type="ARBA" id="ARBA00022833"/>
    </source>
</evidence>
<dbReference type="PANTHER" id="PTHR10694">
    <property type="entry name" value="LYSINE-SPECIFIC DEMETHYLASE"/>
    <property type="match status" value="1"/>
</dbReference>
<keyword evidence="15" id="KW-0539">Nucleus</keyword>
<dbReference type="OrthoDB" id="1678912at2759"/>
<dbReference type="SMART" id="SM00545">
    <property type="entry name" value="JmjN"/>
    <property type="match status" value="1"/>
</dbReference>
<keyword evidence="24" id="KW-1185">Reference proteome</keyword>
<keyword evidence="9" id="KW-0156">Chromatin regulator</keyword>
<protein>
    <recommendedName>
        <fullName evidence="4">[histone H3]-trimethyl-L-lysine(4) demethylase</fullName>
        <ecNumber evidence="4">1.14.11.67</ecNumber>
    </recommendedName>
</protein>
<feature type="domain" description="PHD-type" evidence="19">
    <location>
        <begin position="1133"/>
        <end position="1188"/>
    </location>
</feature>
<dbReference type="InterPro" id="IPR019786">
    <property type="entry name" value="Zinc_finger_PHD-type_CS"/>
</dbReference>
<dbReference type="Pfam" id="PF00628">
    <property type="entry name" value="PHD"/>
    <property type="match status" value="3"/>
</dbReference>
<feature type="domain" description="ARID" evidence="20">
    <location>
        <begin position="106"/>
        <end position="196"/>
    </location>
</feature>
<organism evidence="23 24">
    <name type="scientific">Apis cerana cerana</name>
    <name type="common">Oriental honeybee</name>
    <dbReference type="NCBI Taxonomy" id="94128"/>
    <lineage>
        <taxon>Eukaryota</taxon>
        <taxon>Metazoa</taxon>
        <taxon>Ecdysozoa</taxon>
        <taxon>Arthropoda</taxon>
        <taxon>Hexapoda</taxon>
        <taxon>Insecta</taxon>
        <taxon>Pterygota</taxon>
        <taxon>Neoptera</taxon>
        <taxon>Endopterygota</taxon>
        <taxon>Hymenoptera</taxon>
        <taxon>Apocrita</taxon>
        <taxon>Aculeata</taxon>
        <taxon>Apoidea</taxon>
        <taxon>Anthophila</taxon>
        <taxon>Apidae</taxon>
        <taxon>Apis</taxon>
    </lineage>
</organism>
<evidence type="ECO:0000256" key="4">
    <source>
        <dbReference type="ARBA" id="ARBA00012902"/>
    </source>
</evidence>
<dbReference type="GO" id="GO:0034647">
    <property type="term" value="F:histone H3K4me/H3K4me2/H3K4me3 demethylase activity"/>
    <property type="evidence" value="ECO:0007669"/>
    <property type="project" value="UniProtKB-EC"/>
</dbReference>
<evidence type="ECO:0000256" key="9">
    <source>
        <dbReference type="ARBA" id="ARBA00022853"/>
    </source>
</evidence>
<feature type="domain" description="JmjN" evidence="21">
    <location>
        <begin position="41"/>
        <end position="82"/>
    </location>
</feature>
<evidence type="ECO:0000256" key="6">
    <source>
        <dbReference type="ARBA" id="ARBA00022737"/>
    </source>
</evidence>
<dbReference type="SUPFAM" id="SSF51197">
    <property type="entry name" value="Clavaminate synthase-like"/>
    <property type="match status" value="1"/>
</dbReference>
<feature type="region of interest" description="Disordered" evidence="18">
    <location>
        <begin position="233"/>
        <end position="252"/>
    </location>
</feature>
<keyword evidence="8" id="KW-0862">Zinc</keyword>
<dbReference type="GO" id="GO:0000785">
    <property type="term" value="C:chromatin"/>
    <property type="evidence" value="ECO:0007669"/>
    <property type="project" value="TreeGrafter"/>
</dbReference>
<evidence type="ECO:0000256" key="3">
    <source>
        <dbReference type="ARBA" id="ARBA00006801"/>
    </source>
</evidence>
<dbReference type="InterPro" id="IPR004198">
    <property type="entry name" value="Znf_C5HC2"/>
</dbReference>
<dbReference type="PANTHER" id="PTHR10694:SF33">
    <property type="entry name" value="LYSINE-SPECIFIC DEMETHYLASE 5"/>
    <property type="match status" value="1"/>
</dbReference>
<feature type="compositionally biased region" description="Basic and acidic residues" evidence="18">
    <location>
        <begin position="1436"/>
        <end position="1451"/>
    </location>
</feature>
<dbReference type="PROSITE" id="PS50016">
    <property type="entry name" value="ZF_PHD_2"/>
    <property type="match status" value="2"/>
</dbReference>
<comment type="cofactor">
    <cofactor evidence="1">
        <name>Fe(2+)</name>
        <dbReference type="ChEBI" id="CHEBI:29033"/>
    </cofactor>
</comment>
<dbReference type="InterPro" id="IPR011011">
    <property type="entry name" value="Znf_FYVE_PHD"/>
</dbReference>
<evidence type="ECO:0000256" key="18">
    <source>
        <dbReference type="SAM" id="MobiDB-lite"/>
    </source>
</evidence>
<dbReference type="GO" id="GO:0008270">
    <property type="term" value="F:zinc ion binding"/>
    <property type="evidence" value="ECO:0007669"/>
    <property type="project" value="UniProtKB-KW"/>
</dbReference>
<dbReference type="PROSITE" id="PS51183">
    <property type="entry name" value="JMJN"/>
    <property type="match status" value="1"/>
</dbReference>
<dbReference type="PROSITE" id="PS51011">
    <property type="entry name" value="ARID"/>
    <property type="match status" value="1"/>
</dbReference>
<dbReference type="STRING" id="94128.A0A2A3E8P4"/>
<evidence type="ECO:0000256" key="14">
    <source>
        <dbReference type="ARBA" id="ARBA00023163"/>
    </source>
</evidence>
<dbReference type="FunFam" id="1.10.150.60:FF:000001">
    <property type="entry name" value="Putative lysine-specific demethylase 5b"/>
    <property type="match status" value="1"/>
</dbReference>
<feature type="domain" description="JmjC" evidence="22">
    <location>
        <begin position="421"/>
        <end position="603"/>
    </location>
</feature>
<evidence type="ECO:0000256" key="5">
    <source>
        <dbReference type="ARBA" id="ARBA00022723"/>
    </source>
</evidence>
<dbReference type="Pfam" id="PF01388">
    <property type="entry name" value="ARID"/>
    <property type="match status" value="1"/>
</dbReference>
<evidence type="ECO:0000313" key="24">
    <source>
        <dbReference type="Proteomes" id="UP000242457"/>
    </source>
</evidence>
<dbReference type="InterPro" id="IPR003349">
    <property type="entry name" value="JmjN"/>
</dbReference>
<evidence type="ECO:0000259" key="22">
    <source>
        <dbReference type="PROSITE" id="PS51184"/>
    </source>
</evidence>
<sequence>MVSRFDTNFGCEDFFGTYRCTQDMACDRGDSDFEFIIPPEAPVFEPSIEEFHDPLGYIAKIRPIAEKSGICKIKPPPNWQPPFAVDVDKFKFVPRIQRLNELEAKTRIKLNFLDQIAKFWELQGSSLKIPLVERKALDLYSLHKIVTDEGGIDTVTRERRWAKIANKLGYPSGRSVGSILKNHYERILYPFDVFKQGKTLTDIKIEPDSNVNEKKDRDYKPHGIISRQQIKPPTEKFSRRSKRFSGQEEKQEVSIKQEDCKEECDSDNDCKDGIKNKQYDDKDNSKELKKLQFYGAGPKMAGFNTKEGKKSNKTRGVKLVYEVDPLAKYICHNCGRGDNEENMLLCDGCDDSYHTFCLMPPLTEIPKGDWRCPKCVAEEVSKPMEAFGFEQAQREYTLQQFGEMADQFKSDYFNMPVHMVPTSLVEKEFWRIVSSIDEDVTVEYGADLHTMDHGSGFPTKTSVNLFTCDQEYAESSWNLNNLPVLRGSVLGHINADISEPKTWYGVPGSQAERFEQSMKSAAPELFHSQPDLLHQLVTIMNPNILTNEGVPVFRTDQHAGEFVVTFPRAYHAGFNQGYNFAEAVNFAPADWLKIGRECITHYSNLRRFCVFSHDELVCKMSLDPDSLDIGIATATYHDMLQMVDDEKKLRKNLLEWVSILIFICPQMDTCVSLLISFRGVTEAEREAFELLPDDERQCEACKTTCFLSAVTCSCQSSQLVCLRHFTELCDCPPEKHTLRYRYTLDELPIMLQKLKLKAESFDSWVTKVKEAMDPDKKNDKIELNELKELLNEAESKKFPESELLTALTTAVQDAEKCASVAQQLLNNKQRTRTRQSVETKYKLTVEELTLFYKEITNLCCELKESDGIKFILDQVLQFQKEAEELECKDDCNIEQLEKCIDFGDSICIELPQLIRLKHKLAQIQWLEEVKSIQEDPKSIHRDDLAKLIEKGMTMPPNLNIENTLSDLQALMLAIDNWEEKAKLYLHTKNRQTIASLEEFIHEADKVEAYLPSLDVLQDTLNKAKNWTKMMEEIQARDNFPYYNTLDDLIKKGRNIPLHLDALPILESTLSQAKTWKERTARTFLRKNSHYTLMEALSPRIGVGPVFVCDTKLDDSNDSATIVAAFKLAEQHDSRYCVCRRPRFGLMLQCELCKDWFHSNCVPLPKTSYKGKFPMSREIKFLCPCCLRSRRPRLETILALLVSLQKIPIRLPEGEALQCLTERAMNWQDRARQALATDEISSALAKLSVLSQKLVEAAAREKTEKIISSELKKAANNPELHQRVQAIAPLSGVHSDDSALSTADDDDDVVTIDDDEPSCSTFNSNEHAYSYISKIQRKTQSNDTTEVAVVLSQTARLRLEELMMEGDLLEVALDETQHIWRILSHTNSPSTVRKYASYEEVQTNLNQDIKDVKKRGRKRKSDEFELLKKLGRQKMEEKNLAKRKGLQKEKKSAGSPVPIKRGPRKMKRKEGEEGPKKRGGNRKKTKQDTSDEEDDCAAVNCLRPGGREVDWVQCDGGCEGWFHMHCVGLDRTEIAEEDDYICSNCKEAEHSSVSRAPDPLAESLGLDALLSLSQSQGYQGTDSEADIQETTSFVRTY</sequence>
<evidence type="ECO:0000256" key="17">
    <source>
        <dbReference type="PROSITE-ProRule" id="PRU00146"/>
    </source>
</evidence>
<dbReference type="InterPro" id="IPR048615">
    <property type="entry name" value="KDM5_C-hel"/>
</dbReference>
<dbReference type="GO" id="GO:0005654">
    <property type="term" value="C:nucleoplasm"/>
    <property type="evidence" value="ECO:0007669"/>
    <property type="project" value="UniProtKB-ARBA"/>
</dbReference>
<evidence type="ECO:0000256" key="11">
    <source>
        <dbReference type="ARBA" id="ARBA00023002"/>
    </source>
</evidence>
<evidence type="ECO:0000256" key="16">
    <source>
        <dbReference type="ARBA" id="ARBA00048734"/>
    </source>
</evidence>
<dbReference type="InterPro" id="IPR001965">
    <property type="entry name" value="Znf_PHD"/>
</dbReference>
<evidence type="ECO:0000256" key="13">
    <source>
        <dbReference type="ARBA" id="ARBA00023015"/>
    </source>
</evidence>
<evidence type="ECO:0000256" key="10">
    <source>
        <dbReference type="ARBA" id="ARBA00022964"/>
    </source>
</evidence>
<dbReference type="Pfam" id="PF02928">
    <property type="entry name" value="zf-C5HC2"/>
    <property type="match status" value="1"/>
</dbReference>
<dbReference type="SMART" id="SM00558">
    <property type="entry name" value="JmjC"/>
    <property type="match status" value="1"/>
</dbReference>
<dbReference type="Pfam" id="PF02375">
    <property type="entry name" value="JmjN"/>
    <property type="match status" value="1"/>
</dbReference>
<feature type="region of interest" description="Disordered" evidence="18">
    <location>
        <begin position="1436"/>
        <end position="1495"/>
    </location>
</feature>
<accession>A0A2A3E8P4</accession>
<keyword evidence="6" id="KW-0677">Repeat</keyword>
<dbReference type="PROSITE" id="PS01359">
    <property type="entry name" value="ZF_PHD_1"/>
    <property type="match status" value="2"/>
</dbReference>
<dbReference type="InterPro" id="IPR013637">
    <property type="entry name" value="Lys_sp_deMease-like_dom"/>
</dbReference>
<keyword evidence="23" id="KW-0808">Transferase</keyword>
<dbReference type="SMART" id="SM01014">
    <property type="entry name" value="ARID"/>
    <property type="match status" value="1"/>
</dbReference>
<evidence type="ECO:0000256" key="7">
    <source>
        <dbReference type="ARBA" id="ARBA00022771"/>
    </source>
</evidence>
<keyword evidence="13" id="KW-0805">Transcription regulation</keyword>
<evidence type="ECO:0000259" key="20">
    <source>
        <dbReference type="PROSITE" id="PS51011"/>
    </source>
</evidence>
<reference evidence="23 24" key="1">
    <citation type="submission" date="2014-07" db="EMBL/GenBank/DDBJ databases">
        <title>Genomic and transcriptomic analysis on Apis cerana provide comprehensive insights into honey bee biology.</title>
        <authorList>
            <person name="Diao Q."/>
            <person name="Sun L."/>
            <person name="Zheng H."/>
            <person name="Zheng H."/>
            <person name="Xu S."/>
            <person name="Wang S."/>
            <person name="Zeng Z."/>
            <person name="Hu F."/>
            <person name="Su S."/>
            <person name="Wu J."/>
        </authorList>
    </citation>
    <scope>NUCLEOTIDE SEQUENCE [LARGE SCALE GENOMIC DNA]</scope>
    <source>
        <tissue evidence="23">Pupae without intestine</tissue>
    </source>
</reference>
<keyword evidence="5" id="KW-0479">Metal-binding</keyword>
<evidence type="ECO:0000256" key="2">
    <source>
        <dbReference type="ARBA" id="ARBA00004123"/>
    </source>
</evidence>
<comment type="similarity">
    <text evidence="3">Belongs to the JARID1 histone demethylase family.</text>
</comment>
<name>A0A2A3E8P4_APICC</name>
<evidence type="ECO:0000256" key="15">
    <source>
        <dbReference type="ARBA" id="ARBA00023242"/>
    </source>
</evidence>